<feature type="domain" description="FAD-binding PCMH-type" evidence="2">
    <location>
        <begin position="1"/>
        <end position="120"/>
    </location>
</feature>
<dbReference type="InterPro" id="IPR036318">
    <property type="entry name" value="FAD-bd_PCMH-like_sf"/>
</dbReference>
<name>A0A919HPE4_KLEPN</name>
<dbReference type="EMBL" id="BNFF01000001">
    <property type="protein sequence ID" value="GHK51068.1"/>
    <property type="molecule type" value="Genomic_DNA"/>
</dbReference>
<evidence type="ECO:0000256" key="1">
    <source>
        <dbReference type="SAM" id="MobiDB-lite"/>
    </source>
</evidence>
<dbReference type="PROSITE" id="PS51387">
    <property type="entry name" value="FAD_PCMH"/>
    <property type="match status" value="1"/>
</dbReference>
<comment type="caution">
    <text evidence="3">The sequence shown here is derived from an EMBL/GenBank/DDBJ whole genome shotgun (WGS) entry which is preliminary data.</text>
</comment>
<protein>
    <recommendedName>
        <fullName evidence="2">FAD-binding PCMH-type domain-containing protein</fullName>
    </recommendedName>
</protein>
<organism evidence="3 4">
    <name type="scientific">Klebsiella pneumoniae</name>
    <dbReference type="NCBI Taxonomy" id="573"/>
    <lineage>
        <taxon>Bacteria</taxon>
        <taxon>Pseudomonadati</taxon>
        <taxon>Pseudomonadota</taxon>
        <taxon>Gammaproteobacteria</taxon>
        <taxon>Enterobacterales</taxon>
        <taxon>Enterobacteriaceae</taxon>
        <taxon>Klebsiella/Raoultella group</taxon>
        <taxon>Klebsiella</taxon>
        <taxon>Klebsiella pneumoniae complex</taxon>
    </lineage>
</organism>
<sequence>MDMTGLNQIVALGNGTVRARAGIRPADIETAARPTGWELRCMPSTYRLASPAVSTAAGSAASAPSTMGAGGARQCAQRQSNDRRAGPRVLTVPAPEALLLHHAYGTNGIIPEVELALAPAHQWIERLDVFDDFADALNYANACVRSPGLVKRRGAAGHADR</sequence>
<dbReference type="InterPro" id="IPR016169">
    <property type="entry name" value="FAD-bd_PCMH_sub2"/>
</dbReference>
<dbReference type="AlphaFoldDB" id="A0A919HPE4"/>
<gene>
    <name evidence="3" type="ORF">KPZU09_08040</name>
</gene>
<feature type="region of interest" description="Disordered" evidence="1">
    <location>
        <begin position="60"/>
        <end position="88"/>
    </location>
</feature>
<dbReference type="Proteomes" id="UP000655094">
    <property type="component" value="Unassembled WGS sequence"/>
</dbReference>
<reference evidence="3" key="1">
    <citation type="submission" date="2020-10" db="EMBL/GenBank/DDBJ databases">
        <title>Genome Sequence of ESBL Producing Zambian Clinical Strains.</title>
        <authorList>
            <person name="Shawa M."/>
            <person name="Furuta Y."/>
            <person name="Simbotwe M."/>
            <person name="Mulenga E."/>
            <person name="Mubanga M."/>
            <person name="Mulenga G."/>
            <person name="Kaile C."/>
            <person name="Zorigt T."/>
            <person name="Hang'ombe B."/>
            <person name="Higashi H."/>
        </authorList>
    </citation>
    <scope>NUCLEOTIDE SEQUENCE</scope>
    <source>
        <strain evidence="3">Zam_UTH_09</strain>
    </source>
</reference>
<dbReference type="InterPro" id="IPR016166">
    <property type="entry name" value="FAD-bd_PCMH"/>
</dbReference>
<proteinExistence type="predicted"/>
<dbReference type="Gene3D" id="3.30.465.10">
    <property type="match status" value="1"/>
</dbReference>
<evidence type="ECO:0000259" key="2">
    <source>
        <dbReference type="PROSITE" id="PS51387"/>
    </source>
</evidence>
<evidence type="ECO:0000313" key="3">
    <source>
        <dbReference type="EMBL" id="GHK51068.1"/>
    </source>
</evidence>
<evidence type="ECO:0000313" key="4">
    <source>
        <dbReference type="Proteomes" id="UP000655094"/>
    </source>
</evidence>
<dbReference type="GO" id="GO:0071949">
    <property type="term" value="F:FAD binding"/>
    <property type="evidence" value="ECO:0007669"/>
    <property type="project" value="InterPro"/>
</dbReference>
<accession>A0A919HPE4</accession>
<dbReference type="SUPFAM" id="SSF56176">
    <property type="entry name" value="FAD-binding/transporter-associated domain-like"/>
    <property type="match status" value="1"/>
</dbReference>